<dbReference type="Proteomes" id="UP001255946">
    <property type="component" value="Segment"/>
</dbReference>
<accession>A0AA49FN14</accession>
<name>A0AA49FN14_9CAUD</name>
<evidence type="ECO:0000256" key="1">
    <source>
        <dbReference type="SAM" id="MobiDB-lite"/>
    </source>
</evidence>
<feature type="region of interest" description="Disordered" evidence="1">
    <location>
        <begin position="1"/>
        <end position="24"/>
    </location>
</feature>
<evidence type="ECO:0000313" key="2">
    <source>
        <dbReference type="EMBL" id="WIS40127.1"/>
    </source>
</evidence>
<organism evidence="2 3">
    <name type="scientific">Acinetobacter phage vB_AbaAut_ChT04</name>
    <dbReference type="NCBI Taxonomy" id="3041534"/>
    <lineage>
        <taxon>Viruses</taxon>
        <taxon>Duplodnaviria</taxon>
        <taxon>Heunggongvirae</taxon>
        <taxon>Uroviricota</taxon>
        <taxon>Caudoviricetes</taxon>
        <taxon>Autographivirales</taxon>
        <taxon>Autoscriptoviridae</taxon>
        <taxon>Beijerinckvirinae</taxon>
        <taxon>Friunavirus</taxon>
        <taxon>Friunavirus ChT04</taxon>
    </lineage>
</organism>
<dbReference type="EMBL" id="OQ858591">
    <property type="protein sequence ID" value="WIS40127.1"/>
    <property type="molecule type" value="Genomic_DNA"/>
</dbReference>
<protein>
    <submittedName>
        <fullName evidence="2">Uncharacterized protein</fullName>
    </submittedName>
</protein>
<keyword evidence="3" id="KW-1185">Reference proteome</keyword>
<sequence length="37" mass="4464">MPIYSAGGDTQDKREKHQRNRFYRDALRQHFTAQGKR</sequence>
<gene>
    <name evidence="2" type="ORF">vBAbaAutChT04_048</name>
</gene>
<proteinExistence type="predicted"/>
<evidence type="ECO:0000313" key="3">
    <source>
        <dbReference type="Proteomes" id="UP001255946"/>
    </source>
</evidence>
<reference evidence="2 3" key="1">
    <citation type="journal article" date="2023" name="Arch. Virol.">
        <title>Genome characterization of the novel lytic phage vB_AbaAut_ChT04 and the antimicrobial activity of its lysin peptide against Acinetobacter baumannii isolates from different time periods.</title>
        <authorList>
            <person name="Leungtongkam U."/>
            <person name="Kitti T."/>
            <person name="Khongfak S."/>
            <person name="Thummeepak R."/>
            <person name="Tasanapak K."/>
            <person name="Wongwigkarn J."/>
            <person name="Khanthawong S."/>
            <person name="Belkhiri A."/>
            <person name="Ribeiro H.G."/>
            <person name="Turner J.S."/>
            <person name="Malik D.J."/>
            <person name="Sitthisak S."/>
        </authorList>
    </citation>
    <scope>NUCLEOTIDE SEQUENCE [LARGE SCALE GENOMIC DNA]</scope>
</reference>